<dbReference type="HOGENOM" id="CLU_2708967_0_0_1"/>
<proteinExistence type="predicted"/>
<evidence type="ECO:0000313" key="2">
    <source>
        <dbReference type="Proteomes" id="UP000008021"/>
    </source>
</evidence>
<dbReference type="Proteomes" id="UP000008021">
    <property type="component" value="Chromosome 3"/>
</dbReference>
<dbReference type="Gramene" id="OMERI03G34830.4">
    <property type="protein sequence ID" value="OMERI03G34830.4"/>
    <property type="gene ID" value="OMERI03G34830"/>
</dbReference>
<accession>A0A0E0D8A7</accession>
<dbReference type="EnsemblPlants" id="OMERI03G34830.4">
    <property type="protein sequence ID" value="OMERI03G34830.4"/>
    <property type="gene ID" value="OMERI03G34830"/>
</dbReference>
<dbReference type="AlphaFoldDB" id="A0A0E0D8A7"/>
<protein>
    <submittedName>
        <fullName evidence="1">Uncharacterized protein</fullName>
    </submittedName>
</protein>
<reference evidence="1" key="2">
    <citation type="submission" date="2018-05" db="EMBL/GenBank/DDBJ databases">
        <title>OmerRS3 (Oryza meridionalis Reference Sequence Version 3).</title>
        <authorList>
            <person name="Zhang J."/>
            <person name="Kudrna D."/>
            <person name="Lee S."/>
            <person name="Talag J."/>
            <person name="Welchert J."/>
            <person name="Wing R.A."/>
        </authorList>
    </citation>
    <scope>NUCLEOTIDE SEQUENCE [LARGE SCALE GENOMIC DNA]</scope>
    <source>
        <strain evidence="1">cv. OR44</strain>
    </source>
</reference>
<name>A0A0E0D8A7_9ORYZ</name>
<organism evidence="1">
    <name type="scientific">Oryza meridionalis</name>
    <dbReference type="NCBI Taxonomy" id="40149"/>
    <lineage>
        <taxon>Eukaryota</taxon>
        <taxon>Viridiplantae</taxon>
        <taxon>Streptophyta</taxon>
        <taxon>Embryophyta</taxon>
        <taxon>Tracheophyta</taxon>
        <taxon>Spermatophyta</taxon>
        <taxon>Magnoliopsida</taxon>
        <taxon>Liliopsida</taxon>
        <taxon>Poales</taxon>
        <taxon>Poaceae</taxon>
        <taxon>BOP clade</taxon>
        <taxon>Oryzoideae</taxon>
        <taxon>Oryzeae</taxon>
        <taxon>Oryzinae</taxon>
        <taxon>Oryza</taxon>
    </lineage>
</organism>
<keyword evidence="2" id="KW-1185">Reference proteome</keyword>
<sequence>MEGNYSLKNIGLSLPTISSAVEHDILDVLLDLGKLAHLHRALSRHSLPAAARGRATIRTLSFHELSELRQPKE</sequence>
<reference evidence="1" key="1">
    <citation type="submission" date="2015-04" db="UniProtKB">
        <authorList>
            <consortium name="EnsemblPlants"/>
        </authorList>
    </citation>
    <scope>IDENTIFICATION</scope>
</reference>
<evidence type="ECO:0000313" key="1">
    <source>
        <dbReference type="EnsemblPlants" id="OMERI03G34830.4"/>
    </source>
</evidence>